<comment type="pathway">
    <text evidence="7">Protein modification; protein glycosylation.</text>
</comment>
<protein>
    <recommendedName>
        <fullName evidence="7">Dolichol phosphate-mannose biosynthesis regulatory protein</fullName>
    </recommendedName>
</protein>
<dbReference type="OrthoDB" id="311279at2759"/>
<sequence length="86" mass="9559">MATSDKLLGGLMLLTAIFVFVYYTTWALLLPFLPDSSPLQPLFPPREYVIRIPLFILVSGLVGIGLFFGRIMLSEARRRSGAGKKV</sequence>
<evidence type="ECO:0000313" key="8">
    <source>
        <dbReference type="EMBL" id="ORY31014.1"/>
    </source>
</evidence>
<keyword evidence="4 7" id="KW-0256">Endoplasmic reticulum</keyword>
<evidence type="ECO:0000256" key="2">
    <source>
        <dbReference type="ARBA" id="ARBA00005478"/>
    </source>
</evidence>
<dbReference type="UniPathway" id="UPA00378"/>
<dbReference type="InterPro" id="IPR009914">
    <property type="entry name" value="DPM2"/>
</dbReference>
<dbReference type="PANTHER" id="PTHR15039">
    <property type="entry name" value="DOLICHOL PHOSPHATE-MANNOSE BIOSYNTHESIS REGULATORY PROTEIN"/>
    <property type="match status" value="1"/>
</dbReference>
<comment type="caution">
    <text evidence="8">The sequence shown here is derived from an EMBL/GenBank/DDBJ whole genome shotgun (WGS) entry which is preliminary data.</text>
</comment>
<comment type="subcellular location">
    <subcellularLocation>
        <location evidence="1 7">Endoplasmic reticulum membrane</location>
        <topology evidence="1 7">Multi-pass membrane protein</topology>
    </subcellularLocation>
</comment>
<dbReference type="GO" id="GO:0180047">
    <property type="term" value="P:dolichol phosphate mannose biosynthetic process"/>
    <property type="evidence" value="ECO:0007669"/>
    <property type="project" value="InterPro"/>
</dbReference>
<feature type="transmembrane region" description="Helical" evidence="7">
    <location>
        <begin position="48"/>
        <end position="69"/>
    </location>
</feature>
<evidence type="ECO:0000313" key="9">
    <source>
        <dbReference type="Proteomes" id="UP000193986"/>
    </source>
</evidence>
<dbReference type="Proteomes" id="UP000193986">
    <property type="component" value="Unassembled WGS sequence"/>
</dbReference>
<evidence type="ECO:0000256" key="5">
    <source>
        <dbReference type="ARBA" id="ARBA00022989"/>
    </source>
</evidence>
<evidence type="ECO:0000256" key="3">
    <source>
        <dbReference type="ARBA" id="ARBA00022692"/>
    </source>
</evidence>
<dbReference type="EMBL" id="MCFC01000017">
    <property type="protein sequence ID" value="ORY31014.1"/>
    <property type="molecule type" value="Genomic_DNA"/>
</dbReference>
<dbReference type="PANTHER" id="PTHR15039:SF11">
    <property type="entry name" value="DOLICHOL PHOSPHATE-MANNOSE BIOSYNTHESIS REGULATORY PROTEIN"/>
    <property type="match status" value="1"/>
</dbReference>
<comment type="function">
    <text evidence="7">Regulatory subunit of the dolichol-phosphate mannose (DPM) synthase complex; essential for the ER localization.</text>
</comment>
<dbReference type="STRING" id="71784.A0A1Y2B8D1"/>
<evidence type="ECO:0000256" key="1">
    <source>
        <dbReference type="ARBA" id="ARBA00004477"/>
    </source>
</evidence>
<evidence type="ECO:0000256" key="4">
    <source>
        <dbReference type="ARBA" id="ARBA00022824"/>
    </source>
</evidence>
<dbReference type="GO" id="GO:0006506">
    <property type="term" value="P:GPI anchor biosynthetic process"/>
    <property type="evidence" value="ECO:0007669"/>
    <property type="project" value="TreeGrafter"/>
</dbReference>
<evidence type="ECO:0000256" key="7">
    <source>
        <dbReference type="RuleBase" id="RU365084"/>
    </source>
</evidence>
<keyword evidence="3 7" id="KW-0812">Transmembrane</keyword>
<dbReference type="GO" id="GO:0030234">
    <property type="term" value="F:enzyme regulator activity"/>
    <property type="evidence" value="ECO:0007669"/>
    <property type="project" value="UniProtKB-UniRule"/>
</dbReference>
<proteinExistence type="inferred from homology"/>
<dbReference type="AlphaFoldDB" id="A0A1Y2B8D1"/>
<dbReference type="GO" id="GO:0033185">
    <property type="term" value="C:dolichol-phosphate-mannose synthase complex"/>
    <property type="evidence" value="ECO:0007669"/>
    <property type="project" value="TreeGrafter"/>
</dbReference>
<reference evidence="8 9" key="1">
    <citation type="submission" date="2016-07" db="EMBL/GenBank/DDBJ databases">
        <title>Pervasive Adenine N6-methylation of Active Genes in Fungi.</title>
        <authorList>
            <consortium name="DOE Joint Genome Institute"/>
            <person name="Mondo S.J."/>
            <person name="Dannebaum R.O."/>
            <person name="Kuo R.C."/>
            <person name="Labutti K."/>
            <person name="Haridas S."/>
            <person name="Kuo A."/>
            <person name="Salamov A."/>
            <person name="Ahrendt S.R."/>
            <person name="Lipzen A."/>
            <person name="Sullivan W."/>
            <person name="Andreopoulos W.B."/>
            <person name="Clum A."/>
            <person name="Lindquist E."/>
            <person name="Daum C."/>
            <person name="Ramamoorthy G.K."/>
            <person name="Gryganskyi A."/>
            <person name="Culley D."/>
            <person name="Magnuson J.K."/>
            <person name="James T.Y."/>
            <person name="O'Malley M.A."/>
            <person name="Stajich J.E."/>
            <person name="Spatafora J.W."/>
            <person name="Visel A."/>
            <person name="Grigoriev I.V."/>
        </authorList>
    </citation>
    <scope>NUCLEOTIDE SEQUENCE [LARGE SCALE GENOMIC DNA]</scope>
    <source>
        <strain evidence="8 9">68-887.2</strain>
    </source>
</reference>
<dbReference type="GO" id="GO:0005789">
    <property type="term" value="C:endoplasmic reticulum membrane"/>
    <property type="evidence" value="ECO:0007669"/>
    <property type="project" value="UniProtKB-SubCell"/>
</dbReference>
<accession>A0A1Y2B8D1</accession>
<comment type="similarity">
    <text evidence="2 7">Belongs to the DPM2 family.</text>
</comment>
<feature type="transmembrane region" description="Helical" evidence="7">
    <location>
        <begin position="7"/>
        <end position="28"/>
    </location>
</feature>
<dbReference type="FunCoup" id="A0A1Y2B8D1">
    <property type="interactions" value="44"/>
</dbReference>
<organism evidence="8 9">
    <name type="scientific">Naematelia encephala</name>
    <dbReference type="NCBI Taxonomy" id="71784"/>
    <lineage>
        <taxon>Eukaryota</taxon>
        <taxon>Fungi</taxon>
        <taxon>Dikarya</taxon>
        <taxon>Basidiomycota</taxon>
        <taxon>Agaricomycotina</taxon>
        <taxon>Tremellomycetes</taxon>
        <taxon>Tremellales</taxon>
        <taxon>Naemateliaceae</taxon>
        <taxon>Naematelia</taxon>
    </lineage>
</organism>
<dbReference type="Pfam" id="PF07297">
    <property type="entry name" value="DPM2"/>
    <property type="match status" value="1"/>
</dbReference>
<dbReference type="InParanoid" id="A0A1Y2B8D1"/>
<evidence type="ECO:0000256" key="6">
    <source>
        <dbReference type="ARBA" id="ARBA00023136"/>
    </source>
</evidence>
<keyword evidence="5 7" id="KW-1133">Transmembrane helix</keyword>
<name>A0A1Y2B8D1_9TREE</name>
<gene>
    <name evidence="8" type="ORF">BCR39DRAFT_527782</name>
</gene>
<comment type="subunit">
    <text evidence="7">Component of the dolichol-phosphate mannose (DPM) synthase complex.</text>
</comment>
<keyword evidence="9" id="KW-1185">Reference proteome</keyword>
<keyword evidence="6 7" id="KW-0472">Membrane</keyword>